<evidence type="ECO:0000313" key="4">
    <source>
        <dbReference type="Proteomes" id="UP000756132"/>
    </source>
</evidence>
<keyword evidence="2" id="KW-0472">Membrane</keyword>
<evidence type="ECO:0000256" key="1">
    <source>
        <dbReference type="SAM" id="MobiDB-lite"/>
    </source>
</evidence>
<evidence type="ECO:0000256" key="2">
    <source>
        <dbReference type="SAM" id="Phobius"/>
    </source>
</evidence>
<evidence type="ECO:0008006" key="5">
    <source>
        <dbReference type="Google" id="ProtNLM"/>
    </source>
</evidence>
<sequence>MSTSSHYYPSIEVQAKMLALVSLGFAQVRAEDIPAGIIPQKRQIFGTGVTSSTSMATSESATPTSETQETTPTSASPTSEPTQETSASPTSDDAAQTTSTSAEETSQAPTSTVPTTIDVTTTDSAGSAVTTRIATSTAVGPTANGVSTRTGSASNEVVVGSSTINRSTLSSATVVTNALVASETIPSTYTSYWTTDGVAMTSLITTQRVVVSTTGFATATIEPSLQGGNGNGSGGGLSSSKKAIIGGVVGGVGGAIFVGALAIFAWRLWRKKKGQQIPQDEMMDSQDGSVRKESRASGGLNNYTYGGNVNTASNF</sequence>
<feature type="region of interest" description="Disordered" evidence="1">
    <location>
        <begin position="49"/>
        <end position="126"/>
    </location>
</feature>
<dbReference type="OrthoDB" id="5425782at2759"/>
<accession>A0A9Q8PLG3</accession>
<dbReference type="GeneID" id="71993372"/>
<keyword evidence="4" id="KW-1185">Reference proteome</keyword>
<feature type="compositionally biased region" description="Low complexity" evidence="1">
    <location>
        <begin position="50"/>
        <end position="124"/>
    </location>
</feature>
<feature type="region of interest" description="Disordered" evidence="1">
    <location>
        <begin position="276"/>
        <end position="298"/>
    </location>
</feature>
<dbReference type="KEGG" id="ffu:CLAFUR5_13494"/>
<reference evidence="3" key="2">
    <citation type="journal article" date="2022" name="Microb. Genom.">
        <title>A chromosome-scale genome assembly of the tomato pathogen Cladosporium fulvum reveals a compartmentalized genome architecture and the presence of a dispensable chromosome.</title>
        <authorList>
            <person name="Zaccaron A.Z."/>
            <person name="Chen L.H."/>
            <person name="Samaras A."/>
            <person name="Stergiopoulos I."/>
        </authorList>
    </citation>
    <scope>NUCLEOTIDE SEQUENCE</scope>
    <source>
        <strain evidence="3">Race5_Kim</strain>
    </source>
</reference>
<reference evidence="3" key="1">
    <citation type="submission" date="2021-12" db="EMBL/GenBank/DDBJ databases">
        <authorList>
            <person name="Zaccaron A."/>
            <person name="Stergiopoulos I."/>
        </authorList>
    </citation>
    <scope>NUCLEOTIDE SEQUENCE</scope>
    <source>
        <strain evidence="3">Race5_Kim</strain>
    </source>
</reference>
<keyword evidence="2" id="KW-1133">Transmembrane helix</keyword>
<dbReference type="EMBL" id="CP090174">
    <property type="protein sequence ID" value="UJO24705.1"/>
    <property type="molecule type" value="Genomic_DNA"/>
</dbReference>
<proteinExistence type="predicted"/>
<feature type="transmembrane region" description="Helical" evidence="2">
    <location>
        <begin position="243"/>
        <end position="266"/>
    </location>
</feature>
<organism evidence="3 4">
    <name type="scientific">Passalora fulva</name>
    <name type="common">Tomato leaf mold</name>
    <name type="synonym">Cladosporium fulvum</name>
    <dbReference type="NCBI Taxonomy" id="5499"/>
    <lineage>
        <taxon>Eukaryota</taxon>
        <taxon>Fungi</taxon>
        <taxon>Dikarya</taxon>
        <taxon>Ascomycota</taxon>
        <taxon>Pezizomycotina</taxon>
        <taxon>Dothideomycetes</taxon>
        <taxon>Dothideomycetidae</taxon>
        <taxon>Mycosphaerellales</taxon>
        <taxon>Mycosphaerellaceae</taxon>
        <taxon>Fulvia</taxon>
    </lineage>
</organism>
<gene>
    <name evidence="3" type="ORF">CLAFUR5_13494</name>
</gene>
<evidence type="ECO:0000313" key="3">
    <source>
        <dbReference type="EMBL" id="UJO24705.1"/>
    </source>
</evidence>
<dbReference type="RefSeq" id="XP_047769071.1">
    <property type="nucleotide sequence ID" value="XM_047912642.1"/>
</dbReference>
<name>A0A9Q8PLG3_PASFU</name>
<keyword evidence="2" id="KW-0812">Transmembrane</keyword>
<protein>
    <recommendedName>
        <fullName evidence="5">Mid2 domain-containing protein</fullName>
    </recommendedName>
</protein>
<dbReference type="AlphaFoldDB" id="A0A9Q8PLG3"/>
<dbReference type="Proteomes" id="UP000756132">
    <property type="component" value="Chromosome 12"/>
</dbReference>